<evidence type="ECO:0000259" key="1">
    <source>
        <dbReference type="Pfam" id="PF04326"/>
    </source>
</evidence>
<dbReference type="PANTHER" id="PTHR30595">
    <property type="entry name" value="GLPR-RELATED TRANSCRIPTIONAL REPRESSOR"/>
    <property type="match status" value="1"/>
</dbReference>
<evidence type="ECO:0000313" key="2">
    <source>
        <dbReference type="EMBL" id="TKJ41175.1"/>
    </source>
</evidence>
<accession>A0A532V1U8</accession>
<dbReference type="Proteomes" id="UP000319619">
    <property type="component" value="Unassembled WGS sequence"/>
</dbReference>
<dbReference type="PANTHER" id="PTHR30595:SF6">
    <property type="entry name" value="SCHLAFEN ALBA-2 DOMAIN-CONTAINING PROTEIN"/>
    <property type="match status" value="1"/>
</dbReference>
<dbReference type="InterPro" id="IPR007421">
    <property type="entry name" value="Schlafen_AlbA_2_dom"/>
</dbReference>
<dbReference type="EMBL" id="NJBN01000003">
    <property type="protein sequence ID" value="TKJ41175.1"/>
    <property type="molecule type" value="Genomic_DNA"/>
</dbReference>
<reference evidence="2 3" key="1">
    <citation type="submission" date="2017-06" db="EMBL/GenBank/DDBJ databases">
        <title>Novel microbial phyla capable of carbon fixation and sulfur reduction in deep-sea sediments.</title>
        <authorList>
            <person name="Huang J."/>
            <person name="Baker B."/>
            <person name="Wang Y."/>
        </authorList>
    </citation>
    <scope>NUCLEOTIDE SEQUENCE [LARGE SCALE GENOMIC DNA]</scope>
    <source>
        <strain evidence="2">B3_LCP</strain>
    </source>
</reference>
<organism evidence="2 3">
    <name type="scientific">candidate division LCP-89 bacterium B3_LCP</name>
    <dbReference type="NCBI Taxonomy" id="2012998"/>
    <lineage>
        <taxon>Bacteria</taxon>
        <taxon>Pseudomonadati</taxon>
        <taxon>Bacteria division LCP-89</taxon>
    </lineage>
</organism>
<dbReference type="AlphaFoldDB" id="A0A532V1U8"/>
<feature type="domain" description="Schlafen AlbA-2" evidence="1">
    <location>
        <begin position="134"/>
        <end position="268"/>
    </location>
</feature>
<name>A0A532V1U8_UNCL8</name>
<dbReference type="Gene3D" id="3.30.950.30">
    <property type="entry name" value="Schlafen, AAA domain"/>
    <property type="match status" value="1"/>
</dbReference>
<proteinExistence type="predicted"/>
<dbReference type="InterPro" id="IPR038461">
    <property type="entry name" value="Schlafen_AlbA_2_dom_sf"/>
</dbReference>
<gene>
    <name evidence="2" type="ORF">CEE37_05790</name>
</gene>
<sequence length="283" mass="32536">MFKTYIKHTVDTSGDDINEFRFPLVDNQLEEEIHHLVESIIESQKEDQRYPYHQHEQKEIDLLIYRLYDLSQDDILEVELWYCRRYSKLAEAQGLLAEVQEKYADHLARCERILSKPPSYWKSHPILQLIAEGEGQNLEFKETLEANTHTGEKHPGVLQSALKTIAAYLNTVGGTLLIGVSDSGEIKGLDRDLQFCKHNNLDGFELKLRDLVGSSRFSPNPLGMVNISFEELPEGTVCRVDVEPLARPEVQHFDNNIYVRDGNRTIKLEGPTLTKWVKERSGD</sequence>
<dbReference type="Pfam" id="PF04326">
    <property type="entry name" value="SLFN_AlbA_2"/>
    <property type="match status" value="1"/>
</dbReference>
<protein>
    <recommendedName>
        <fullName evidence="1">Schlafen AlbA-2 domain-containing protein</fullName>
    </recommendedName>
</protein>
<comment type="caution">
    <text evidence="2">The sequence shown here is derived from an EMBL/GenBank/DDBJ whole genome shotgun (WGS) entry which is preliminary data.</text>
</comment>
<evidence type="ECO:0000313" key="3">
    <source>
        <dbReference type="Proteomes" id="UP000319619"/>
    </source>
</evidence>